<organism evidence="1 2">
    <name type="scientific">Corallococcus caeni</name>
    <dbReference type="NCBI Taxonomy" id="3082388"/>
    <lineage>
        <taxon>Bacteria</taxon>
        <taxon>Pseudomonadati</taxon>
        <taxon>Myxococcota</taxon>
        <taxon>Myxococcia</taxon>
        <taxon>Myxococcales</taxon>
        <taxon>Cystobacterineae</taxon>
        <taxon>Myxococcaceae</taxon>
        <taxon>Corallococcus</taxon>
    </lineage>
</organism>
<proteinExistence type="predicted"/>
<keyword evidence="2" id="KW-1185">Reference proteome</keyword>
<dbReference type="Proteomes" id="UP001342631">
    <property type="component" value="Unassembled WGS sequence"/>
</dbReference>
<reference evidence="1 2" key="1">
    <citation type="journal article" date="2024" name="Arch. Microbiol.">
        <title>Corallococcus caeni sp. nov., a novel myxobacterium isolated from activated sludge.</title>
        <authorList>
            <person name="Tomita S."/>
            <person name="Nakai R."/>
            <person name="Kuroda K."/>
            <person name="Kurashita H."/>
            <person name="Hatamoto M."/>
            <person name="Yamaguchi T."/>
            <person name="Narihiro T."/>
        </authorList>
    </citation>
    <scope>NUCLEOTIDE SEQUENCE [LARGE SCALE GENOMIC DNA]</scope>
    <source>
        <strain evidence="1 2">NO1</strain>
    </source>
</reference>
<evidence type="ECO:0000313" key="1">
    <source>
        <dbReference type="EMBL" id="GMU07681.1"/>
    </source>
</evidence>
<gene>
    <name evidence="1" type="ORF">ASNO1_39340</name>
</gene>
<dbReference type="RefSeq" id="WP_338278534.1">
    <property type="nucleotide sequence ID" value="NZ_BTTX01000003.1"/>
</dbReference>
<evidence type="ECO:0000313" key="2">
    <source>
        <dbReference type="Proteomes" id="UP001342631"/>
    </source>
</evidence>
<name>A0ABQ6QVH1_9BACT</name>
<accession>A0ABQ6QVH1</accession>
<comment type="caution">
    <text evidence="1">The sequence shown here is derived from an EMBL/GenBank/DDBJ whole genome shotgun (WGS) entry which is preliminary data.</text>
</comment>
<sequence length="327" mass="35829">MKVSVQLQTDDIGDPVRARFAMARPIIRGMLFSTKQTMVEALGGNEKITLEQLARIYKEGSGDYGICFEYAVHDAIRRRDPIVHSLISTVLEDFCNITSGAESILFGAEKSGATHIIQTSANLLTPDSRILVGKAGQPPKLKAHLNKLVRAFRSPKHRETLPQSIRGLWKADLFIGSPERDHWVATTLKINRNQLVGDSGLRIGIYPETVPGESPRKDPSLNLILCPMPYNASFMELFSATFIVIKQLFAANAGIPSPVALPYSADRYVAEQLSARRMYPVVQILEAMEPLAQPGLLVEEERIEADGAPETSTVSVAPIPQTVSGIA</sequence>
<dbReference type="EMBL" id="BTTX01000003">
    <property type="protein sequence ID" value="GMU07681.1"/>
    <property type="molecule type" value="Genomic_DNA"/>
</dbReference>
<protein>
    <submittedName>
        <fullName evidence="1">Uncharacterized protein</fullName>
    </submittedName>
</protein>